<feature type="transmembrane region" description="Helical" evidence="2">
    <location>
        <begin position="52"/>
        <end position="75"/>
    </location>
</feature>
<evidence type="ECO:0000313" key="3">
    <source>
        <dbReference type="EMBL" id="MCS5733710.1"/>
    </source>
</evidence>
<evidence type="ECO:0000313" key="4">
    <source>
        <dbReference type="Proteomes" id="UP001165586"/>
    </source>
</evidence>
<keyword evidence="2" id="KW-0472">Membrane</keyword>
<feature type="region of interest" description="Disordered" evidence="1">
    <location>
        <begin position="80"/>
        <end position="101"/>
    </location>
</feature>
<sequence length="101" mass="11172">MSTGRNPTIAHHPPCLLRSTRTWGRAAVDTPELHLITLATPLATPHSAPQTIAALALVLLPIVIVSAVINLRLRLLRERARQLRMPRHDHHRDPSSTPRPG</sequence>
<proteinExistence type="predicted"/>
<keyword evidence="2" id="KW-1133">Transmembrane helix</keyword>
<name>A0ABT2H1A4_9MICO</name>
<evidence type="ECO:0000256" key="1">
    <source>
        <dbReference type="SAM" id="MobiDB-lite"/>
    </source>
</evidence>
<comment type="caution">
    <text evidence="3">The sequence shown here is derived from an EMBL/GenBank/DDBJ whole genome shotgun (WGS) entry which is preliminary data.</text>
</comment>
<reference evidence="3" key="1">
    <citation type="submission" date="2022-08" db="EMBL/GenBank/DDBJ databases">
        <authorList>
            <person name="Deng Y."/>
            <person name="Han X.-F."/>
            <person name="Zhang Y.-Q."/>
        </authorList>
    </citation>
    <scope>NUCLEOTIDE SEQUENCE</scope>
    <source>
        <strain evidence="3">CPCC 203386</strain>
    </source>
</reference>
<gene>
    <name evidence="3" type="ORF">N1032_08155</name>
</gene>
<organism evidence="3 4">
    <name type="scientific">Herbiconiux daphne</name>
    <dbReference type="NCBI Taxonomy" id="2970914"/>
    <lineage>
        <taxon>Bacteria</taxon>
        <taxon>Bacillati</taxon>
        <taxon>Actinomycetota</taxon>
        <taxon>Actinomycetes</taxon>
        <taxon>Micrococcales</taxon>
        <taxon>Microbacteriaceae</taxon>
        <taxon>Herbiconiux</taxon>
    </lineage>
</organism>
<keyword evidence="2" id="KW-0812">Transmembrane</keyword>
<dbReference type="EMBL" id="JANLCJ010000002">
    <property type="protein sequence ID" value="MCS5733710.1"/>
    <property type="molecule type" value="Genomic_DNA"/>
</dbReference>
<keyword evidence="4" id="KW-1185">Reference proteome</keyword>
<protein>
    <submittedName>
        <fullName evidence="3">Uncharacterized protein</fullName>
    </submittedName>
</protein>
<dbReference type="RefSeq" id="WP_259538527.1">
    <property type="nucleotide sequence ID" value="NZ_JANLCJ010000002.1"/>
</dbReference>
<evidence type="ECO:0000256" key="2">
    <source>
        <dbReference type="SAM" id="Phobius"/>
    </source>
</evidence>
<dbReference type="Proteomes" id="UP001165586">
    <property type="component" value="Unassembled WGS sequence"/>
</dbReference>
<accession>A0ABT2H1A4</accession>